<dbReference type="Proteomes" id="UP000053660">
    <property type="component" value="Unassembled WGS sequence"/>
</dbReference>
<evidence type="ECO:0000313" key="1">
    <source>
        <dbReference type="EMBL" id="KHJ80696.1"/>
    </source>
</evidence>
<dbReference type="SUPFAM" id="SSF53254">
    <property type="entry name" value="Phosphoglycerate mutase-like"/>
    <property type="match status" value="1"/>
</dbReference>
<dbReference type="GO" id="GO:0016791">
    <property type="term" value="F:phosphatase activity"/>
    <property type="evidence" value="ECO:0007669"/>
    <property type="project" value="UniProtKB-ARBA"/>
</dbReference>
<dbReference type="AlphaFoldDB" id="A0A0B1S9Y7"/>
<gene>
    <name evidence="1" type="ORF">OESDEN_19625</name>
</gene>
<name>A0A0B1S9Y7_OESDE</name>
<evidence type="ECO:0000313" key="2">
    <source>
        <dbReference type="Proteomes" id="UP000053660"/>
    </source>
</evidence>
<protein>
    <recommendedName>
        <fullName evidence="3">Histidine acid phosphatase</fullName>
    </recommendedName>
</protein>
<evidence type="ECO:0008006" key="3">
    <source>
        <dbReference type="Google" id="ProtNLM"/>
    </source>
</evidence>
<proteinExistence type="predicted"/>
<dbReference type="Gene3D" id="3.40.50.1240">
    <property type="entry name" value="Phosphoglycerate mutase-like"/>
    <property type="match status" value="1"/>
</dbReference>
<dbReference type="OrthoDB" id="10257284at2759"/>
<accession>A0A0B1S9Y7</accession>
<keyword evidence="2" id="KW-1185">Reference proteome</keyword>
<dbReference type="InterPro" id="IPR029033">
    <property type="entry name" value="His_PPase_superfam"/>
</dbReference>
<reference evidence="1 2" key="1">
    <citation type="submission" date="2014-03" db="EMBL/GenBank/DDBJ databases">
        <title>Draft genome of the hookworm Oesophagostomum dentatum.</title>
        <authorList>
            <person name="Mitreva M."/>
        </authorList>
    </citation>
    <scope>NUCLEOTIDE SEQUENCE [LARGE SCALE GENOMIC DNA]</scope>
    <source>
        <strain evidence="1 2">OD-Hann</strain>
    </source>
</reference>
<organism evidence="1 2">
    <name type="scientific">Oesophagostomum dentatum</name>
    <name type="common">Nodular worm</name>
    <dbReference type="NCBI Taxonomy" id="61180"/>
    <lineage>
        <taxon>Eukaryota</taxon>
        <taxon>Metazoa</taxon>
        <taxon>Ecdysozoa</taxon>
        <taxon>Nematoda</taxon>
        <taxon>Chromadorea</taxon>
        <taxon>Rhabditida</taxon>
        <taxon>Rhabditina</taxon>
        <taxon>Rhabditomorpha</taxon>
        <taxon>Strongyloidea</taxon>
        <taxon>Strongylidae</taxon>
        <taxon>Oesophagostomum</taxon>
    </lineage>
</organism>
<sequence>MIDAQNDTAGRYHAELLLSYIEDHINRPLERKNKAVFVSGHDTNLMALGRHLNITSLANKLLPYSALLAIELHLRNGTYTVEMYLSETLQDQLKPVESLYCRNPCKLEDLQALLRDTRLSRNDWTYMCNGYGYTPRLHFLLVGGY</sequence>
<dbReference type="EMBL" id="KN600006">
    <property type="protein sequence ID" value="KHJ80696.1"/>
    <property type="molecule type" value="Genomic_DNA"/>
</dbReference>